<accession>A0A804JIE8</accession>
<keyword evidence="2" id="KW-1185">Reference proteome</keyword>
<dbReference type="EnsemblPlants" id="Ma06_t20530.1">
    <property type="protein sequence ID" value="Ma06_p20530.1"/>
    <property type="gene ID" value="Ma06_g20530"/>
</dbReference>
<reference evidence="1" key="1">
    <citation type="submission" date="2021-05" db="UniProtKB">
        <authorList>
            <consortium name="EnsemblPlants"/>
        </authorList>
    </citation>
    <scope>IDENTIFICATION</scope>
    <source>
        <strain evidence="1">subsp. malaccensis</strain>
    </source>
</reference>
<dbReference type="Gramene" id="Ma06_t20530.1">
    <property type="protein sequence ID" value="Ma06_p20530.1"/>
    <property type="gene ID" value="Ma06_g20530"/>
</dbReference>
<dbReference type="InParanoid" id="A0A804JIE8"/>
<organism evidence="1 2">
    <name type="scientific">Musa acuminata subsp. malaccensis</name>
    <name type="common">Wild banana</name>
    <name type="synonym">Musa malaccensis</name>
    <dbReference type="NCBI Taxonomy" id="214687"/>
    <lineage>
        <taxon>Eukaryota</taxon>
        <taxon>Viridiplantae</taxon>
        <taxon>Streptophyta</taxon>
        <taxon>Embryophyta</taxon>
        <taxon>Tracheophyta</taxon>
        <taxon>Spermatophyta</taxon>
        <taxon>Magnoliopsida</taxon>
        <taxon>Liliopsida</taxon>
        <taxon>Zingiberales</taxon>
        <taxon>Musaceae</taxon>
        <taxon>Musa</taxon>
    </lineage>
</organism>
<proteinExistence type="predicted"/>
<evidence type="ECO:0000313" key="1">
    <source>
        <dbReference type="EnsemblPlants" id="Ma06_p20530.1"/>
    </source>
</evidence>
<name>A0A804JIE8_MUSAM</name>
<evidence type="ECO:0000313" key="2">
    <source>
        <dbReference type="Proteomes" id="UP000012960"/>
    </source>
</evidence>
<sequence length="71" mass="9357">RKYLNYRILYFYFRNNRYIENWTDIKYLNYRILYFYFRNNRDIENWIDMYIDIEINNNTKTYQKKILIGWE</sequence>
<protein>
    <submittedName>
        <fullName evidence="1">Uncharacterized protein</fullName>
    </submittedName>
</protein>
<dbReference type="AlphaFoldDB" id="A0A804JIE8"/>
<dbReference type="Proteomes" id="UP000012960">
    <property type="component" value="Unplaced"/>
</dbReference>